<name>A0A8X6RRM8_TRICX</name>
<dbReference type="EMBL" id="BMAU01021190">
    <property type="protein sequence ID" value="GFX96306.1"/>
    <property type="molecule type" value="Genomic_DNA"/>
</dbReference>
<keyword evidence="2" id="KW-1185">Reference proteome</keyword>
<reference evidence="1" key="1">
    <citation type="submission" date="2020-08" db="EMBL/GenBank/DDBJ databases">
        <title>Multicomponent nature underlies the extraordinary mechanical properties of spider dragline silk.</title>
        <authorList>
            <person name="Kono N."/>
            <person name="Nakamura H."/>
            <person name="Mori M."/>
            <person name="Yoshida Y."/>
            <person name="Ohtoshi R."/>
            <person name="Malay A.D."/>
            <person name="Moran D.A.P."/>
            <person name="Tomita M."/>
            <person name="Numata K."/>
            <person name="Arakawa K."/>
        </authorList>
    </citation>
    <scope>NUCLEOTIDE SEQUENCE</scope>
</reference>
<gene>
    <name evidence="1" type="ORF">TNCV_2291941</name>
</gene>
<sequence length="117" mass="12935">MKKNTTSVRSYPNSAGDVLHFGQSFESAESAWEQLIHLGSRMQSVEACPTHVHLEQGHRRELVNTNRLTGVGSVLPPICSEAWAKENAKDPQDTIFLLSDAAHGKHVDRKTNSVSEK</sequence>
<dbReference type="AlphaFoldDB" id="A0A8X6RRM8"/>
<dbReference type="Proteomes" id="UP000887159">
    <property type="component" value="Unassembled WGS sequence"/>
</dbReference>
<proteinExistence type="predicted"/>
<comment type="caution">
    <text evidence="1">The sequence shown here is derived from an EMBL/GenBank/DDBJ whole genome shotgun (WGS) entry which is preliminary data.</text>
</comment>
<protein>
    <submittedName>
        <fullName evidence="1">Uncharacterized protein</fullName>
    </submittedName>
</protein>
<evidence type="ECO:0000313" key="2">
    <source>
        <dbReference type="Proteomes" id="UP000887159"/>
    </source>
</evidence>
<evidence type="ECO:0000313" key="1">
    <source>
        <dbReference type="EMBL" id="GFX96306.1"/>
    </source>
</evidence>
<accession>A0A8X6RRM8</accession>
<organism evidence="1 2">
    <name type="scientific">Trichonephila clavipes</name>
    <name type="common">Golden silk orbweaver</name>
    <name type="synonym">Nephila clavipes</name>
    <dbReference type="NCBI Taxonomy" id="2585209"/>
    <lineage>
        <taxon>Eukaryota</taxon>
        <taxon>Metazoa</taxon>
        <taxon>Ecdysozoa</taxon>
        <taxon>Arthropoda</taxon>
        <taxon>Chelicerata</taxon>
        <taxon>Arachnida</taxon>
        <taxon>Araneae</taxon>
        <taxon>Araneomorphae</taxon>
        <taxon>Entelegynae</taxon>
        <taxon>Araneoidea</taxon>
        <taxon>Nephilidae</taxon>
        <taxon>Trichonephila</taxon>
    </lineage>
</organism>